<dbReference type="Proteomes" id="UP000886523">
    <property type="component" value="Unassembled WGS sequence"/>
</dbReference>
<dbReference type="OrthoDB" id="5061070at2759"/>
<keyword evidence="2" id="KW-1185">Reference proteome</keyword>
<dbReference type="AlphaFoldDB" id="A0A9P6AJF9"/>
<comment type="caution">
    <text evidence="1">The sequence shown here is derived from an EMBL/GenBank/DDBJ whole genome shotgun (WGS) entry which is preliminary data.</text>
</comment>
<reference evidence="1" key="1">
    <citation type="journal article" date="2020" name="Nat. Commun.">
        <title>Large-scale genome sequencing of mycorrhizal fungi provides insights into the early evolution of symbiotic traits.</title>
        <authorList>
            <person name="Miyauchi S."/>
            <person name="Kiss E."/>
            <person name="Kuo A."/>
            <person name="Drula E."/>
            <person name="Kohler A."/>
            <person name="Sanchez-Garcia M."/>
            <person name="Morin E."/>
            <person name="Andreopoulos B."/>
            <person name="Barry K.W."/>
            <person name="Bonito G."/>
            <person name="Buee M."/>
            <person name="Carver A."/>
            <person name="Chen C."/>
            <person name="Cichocki N."/>
            <person name="Clum A."/>
            <person name="Culley D."/>
            <person name="Crous P.W."/>
            <person name="Fauchery L."/>
            <person name="Girlanda M."/>
            <person name="Hayes R.D."/>
            <person name="Keri Z."/>
            <person name="LaButti K."/>
            <person name="Lipzen A."/>
            <person name="Lombard V."/>
            <person name="Magnuson J."/>
            <person name="Maillard F."/>
            <person name="Murat C."/>
            <person name="Nolan M."/>
            <person name="Ohm R.A."/>
            <person name="Pangilinan J."/>
            <person name="Pereira M.F."/>
            <person name="Perotto S."/>
            <person name="Peter M."/>
            <person name="Pfister S."/>
            <person name="Riley R."/>
            <person name="Sitrit Y."/>
            <person name="Stielow J.B."/>
            <person name="Szollosi G."/>
            <person name="Zifcakova L."/>
            <person name="Stursova M."/>
            <person name="Spatafora J.W."/>
            <person name="Tedersoo L."/>
            <person name="Vaario L.M."/>
            <person name="Yamada A."/>
            <person name="Yan M."/>
            <person name="Wang P."/>
            <person name="Xu J."/>
            <person name="Bruns T."/>
            <person name="Baldrian P."/>
            <person name="Vilgalys R."/>
            <person name="Dunand C."/>
            <person name="Henrissat B."/>
            <person name="Grigoriev I.V."/>
            <person name="Hibbett D."/>
            <person name="Nagy L.G."/>
            <person name="Martin F.M."/>
        </authorList>
    </citation>
    <scope>NUCLEOTIDE SEQUENCE</scope>
    <source>
        <strain evidence="1">UP504</strain>
    </source>
</reference>
<evidence type="ECO:0000313" key="2">
    <source>
        <dbReference type="Proteomes" id="UP000886523"/>
    </source>
</evidence>
<proteinExistence type="predicted"/>
<sequence length="64" mass="6885">MLVDLPGVTIIPVRECAINPMISNVRSRTSLSNVQLADSDGLKMVIEPEVGEQQHARTASHDGS</sequence>
<protein>
    <submittedName>
        <fullName evidence="1">Uncharacterized protein</fullName>
    </submittedName>
</protein>
<evidence type="ECO:0000313" key="1">
    <source>
        <dbReference type="EMBL" id="KAF9506928.1"/>
    </source>
</evidence>
<dbReference type="EMBL" id="MU129094">
    <property type="protein sequence ID" value="KAF9506928.1"/>
    <property type="molecule type" value="Genomic_DNA"/>
</dbReference>
<gene>
    <name evidence="1" type="ORF">BS47DRAFT_1352258</name>
</gene>
<name>A0A9P6AJF9_9AGAM</name>
<accession>A0A9P6AJF9</accession>
<organism evidence="1 2">
    <name type="scientific">Hydnum rufescens UP504</name>
    <dbReference type="NCBI Taxonomy" id="1448309"/>
    <lineage>
        <taxon>Eukaryota</taxon>
        <taxon>Fungi</taxon>
        <taxon>Dikarya</taxon>
        <taxon>Basidiomycota</taxon>
        <taxon>Agaricomycotina</taxon>
        <taxon>Agaricomycetes</taxon>
        <taxon>Cantharellales</taxon>
        <taxon>Hydnaceae</taxon>
        <taxon>Hydnum</taxon>
    </lineage>
</organism>